<feature type="domain" description="HTH cro/C1-type" evidence="2">
    <location>
        <begin position="22"/>
        <end position="77"/>
    </location>
</feature>
<dbReference type="PROSITE" id="PS50943">
    <property type="entry name" value="HTH_CROC1"/>
    <property type="match status" value="1"/>
</dbReference>
<dbReference type="Proteomes" id="UP000515307">
    <property type="component" value="Chromosome"/>
</dbReference>
<dbReference type="InterPro" id="IPR001387">
    <property type="entry name" value="Cro/C1-type_HTH"/>
</dbReference>
<name>A0A7G7BQH7_9ACTN</name>
<accession>A0A7G7BQH7</accession>
<dbReference type="SUPFAM" id="SSF52540">
    <property type="entry name" value="P-loop containing nucleoside triphosphate hydrolases"/>
    <property type="match status" value="1"/>
</dbReference>
<dbReference type="RefSeq" id="WP_185301061.1">
    <property type="nucleotide sequence ID" value="NZ_CP045702.1"/>
</dbReference>
<sequence length="465" mass="50746">MPILKELYSFDRTDIHQLRDFLLNQRRLSGWTQEELSDRSGVSVRTIRNLETGSNTNPRRTSVNLLLTALGATATAFSEPAPWDSGRRPALGQPPDPHSDTTALPPWQGPRPLGDALVGRQADMGHVLSAAQRSRLIVLTGPGGVGKTRIALAAASRLRPLFQGGVAVAELHDIPPQHLEPAASAAELTRVVRRLTSDEGGARAGAGLGRRLLVLDSAEHVSQQTARVARQLLDEHPGLQIMVTSRRALAVGAAETWEVEPLSCDQRDSSDTELPSAVELFLRRVRASLPTLDLGNRLPLVQQLCRLLDGMPLAIEVAARGLRSLPLTTLLHDATLFHLLAHVDAGDLSRHRTLSDSVRWSYDLLPTPHRELLRELSSLPRTFSLDAIPAQSGGGHGSTRVAHLLAELADVSLVQIHRGQQYRYGVHALVRHWVTQEERSTGLGRSTEQGREWPALAGSAWRQAI</sequence>
<evidence type="ECO:0000259" key="2">
    <source>
        <dbReference type="PROSITE" id="PS50943"/>
    </source>
</evidence>
<organism evidence="3 4">
    <name type="scientific">Streptomyces finlayi</name>
    <dbReference type="NCBI Taxonomy" id="67296"/>
    <lineage>
        <taxon>Bacteria</taxon>
        <taxon>Bacillati</taxon>
        <taxon>Actinomycetota</taxon>
        <taxon>Actinomycetes</taxon>
        <taxon>Kitasatosporales</taxon>
        <taxon>Streptomycetaceae</taxon>
        <taxon>Streptomyces</taxon>
    </lineage>
</organism>
<dbReference type="KEGG" id="sfiy:F0344_26025"/>
<protein>
    <submittedName>
        <fullName evidence="3">Helix-turn-helix domain-containing protein</fullName>
    </submittedName>
</protein>
<gene>
    <name evidence="3" type="ORF">F0344_26025</name>
</gene>
<dbReference type="SMART" id="SM00530">
    <property type="entry name" value="HTH_XRE"/>
    <property type="match status" value="1"/>
</dbReference>
<dbReference type="EMBL" id="CP045702">
    <property type="protein sequence ID" value="QNE77592.1"/>
    <property type="molecule type" value="Genomic_DNA"/>
</dbReference>
<dbReference type="GO" id="GO:0003677">
    <property type="term" value="F:DNA binding"/>
    <property type="evidence" value="ECO:0007669"/>
    <property type="project" value="InterPro"/>
</dbReference>
<dbReference type="SUPFAM" id="SSF47413">
    <property type="entry name" value="lambda repressor-like DNA-binding domains"/>
    <property type="match status" value="1"/>
</dbReference>
<dbReference type="InterPro" id="IPR010982">
    <property type="entry name" value="Lambda_DNA-bd_dom_sf"/>
</dbReference>
<evidence type="ECO:0000256" key="1">
    <source>
        <dbReference type="SAM" id="MobiDB-lite"/>
    </source>
</evidence>
<dbReference type="Pfam" id="PF01381">
    <property type="entry name" value="HTH_3"/>
    <property type="match status" value="1"/>
</dbReference>
<proteinExistence type="predicted"/>
<dbReference type="PANTHER" id="PTHR47691:SF3">
    <property type="entry name" value="HTH-TYPE TRANSCRIPTIONAL REGULATOR RV0890C-RELATED"/>
    <property type="match status" value="1"/>
</dbReference>
<feature type="region of interest" description="Disordered" evidence="1">
    <location>
        <begin position="78"/>
        <end position="107"/>
    </location>
</feature>
<evidence type="ECO:0000313" key="4">
    <source>
        <dbReference type="Proteomes" id="UP000515307"/>
    </source>
</evidence>
<keyword evidence="4" id="KW-1185">Reference proteome</keyword>
<dbReference type="Gene3D" id="1.10.260.40">
    <property type="entry name" value="lambda repressor-like DNA-binding domains"/>
    <property type="match status" value="1"/>
</dbReference>
<dbReference type="Gene3D" id="3.40.50.300">
    <property type="entry name" value="P-loop containing nucleotide triphosphate hydrolases"/>
    <property type="match status" value="1"/>
</dbReference>
<evidence type="ECO:0000313" key="3">
    <source>
        <dbReference type="EMBL" id="QNE77592.1"/>
    </source>
</evidence>
<dbReference type="AlphaFoldDB" id="A0A7G7BQH7"/>
<dbReference type="InterPro" id="IPR027417">
    <property type="entry name" value="P-loop_NTPase"/>
</dbReference>
<dbReference type="CDD" id="cd00093">
    <property type="entry name" value="HTH_XRE"/>
    <property type="match status" value="1"/>
</dbReference>
<reference evidence="4" key="1">
    <citation type="submission" date="2019-10" db="EMBL/GenBank/DDBJ databases">
        <title>Antimicrobial potential of Antarctic Bacteria.</title>
        <authorList>
            <person name="Benaud N."/>
            <person name="Edwards R.J."/>
            <person name="Ferrari B.C."/>
        </authorList>
    </citation>
    <scope>NUCLEOTIDE SEQUENCE [LARGE SCALE GENOMIC DNA]</scope>
    <source>
        <strain evidence="4">NBSH44</strain>
    </source>
</reference>
<dbReference type="PANTHER" id="PTHR47691">
    <property type="entry name" value="REGULATOR-RELATED"/>
    <property type="match status" value="1"/>
</dbReference>